<keyword evidence="2" id="KW-1185">Reference proteome</keyword>
<evidence type="ECO:0000313" key="2">
    <source>
        <dbReference type="Proteomes" id="UP000601435"/>
    </source>
</evidence>
<name>A0A812SFB5_9DINO</name>
<gene>
    <name evidence="1" type="ORF">SNEC2469_LOCUS13503</name>
</gene>
<dbReference type="EMBL" id="CAJNJA010021545">
    <property type="protein sequence ID" value="CAE7477763.1"/>
    <property type="molecule type" value="Genomic_DNA"/>
</dbReference>
<comment type="caution">
    <text evidence="1">The sequence shown here is derived from an EMBL/GenBank/DDBJ whole genome shotgun (WGS) entry which is preliminary data.</text>
</comment>
<reference evidence="1" key="1">
    <citation type="submission" date="2021-02" db="EMBL/GenBank/DDBJ databases">
        <authorList>
            <person name="Dougan E. K."/>
            <person name="Rhodes N."/>
            <person name="Thang M."/>
            <person name="Chan C."/>
        </authorList>
    </citation>
    <scope>NUCLEOTIDE SEQUENCE</scope>
</reference>
<dbReference type="Proteomes" id="UP000601435">
    <property type="component" value="Unassembled WGS sequence"/>
</dbReference>
<accession>A0A812SFB5</accession>
<protein>
    <submittedName>
        <fullName evidence="1">Uncharacterized protein</fullName>
    </submittedName>
</protein>
<dbReference type="AlphaFoldDB" id="A0A812SFB5"/>
<sequence length="126" mass="14366">VFERSQCLAFCRELKDLREQGKPVVVNKKLSVLPNAWWGIKGGYEVELVLIYLDQCRDFEAQLPTETREQIAKGDQGAFANFPIYPVTRQNEDDMIGLTPQQAHLLAAQGEYSVRENEALLRKLLS</sequence>
<dbReference type="OrthoDB" id="407714at2759"/>
<proteinExistence type="predicted"/>
<evidence type="ECO:0000313" key="1">
    <source>
        <dbReference type="EMBL" id="CAE7477763.1"/>
    </source>
</evidence>
<organism evidence="1 2">
    <name type="scientific">Symbiodinium necroappetens</name>
    <dbReference type="NCBI Taxonomy" id="1628268"/>
    <lineage>
        <taxon>Eukaryota</taxon>
        <taxon>Sar</taxon>
        <taxon>Alveolata</taxon>
        <taxon>Dinophyceae</taxon>
        <taxon>Suessiales</taxon>
        <taxon>Symbiodiniaceae</taxon>
        <taxon>Symbiodinium</taxon>
    </lineage>
</organism>
<feature type="non-terminal residue" evidence="1">
    <location>
        <position position="1"/>
    </location>
</feature>